<dbReference type="SUPFAM" id="SSF52058">
    <property type="entry name" value="L domain-like"/>
    <property type="match status" value="3"/>
</dbReference>
<dbReference type="RefSeq" id="XP_001329755.1">
    <property type="nucleotide sequence ID" value="XM_001329720.1"/>
</dbReference>
<dbReference type="VEuPathDB" id="TrichDB:TVAG_235010"/>
<protein>
    <submittedName>
        <fullName evidence="1">Leucine Rich Repeat family protein</fullName>
    </submittedName>
</protein>
<organism evidence="1 2">
    <name type="scientific">Trichomonas vaginalis (strain ATCC PRA-98 / G3)</name>
    <dbReference type="NCBI Taxonomy" id="412133"/>
    <lineage>
        <taxon>Eukaryota</taxon>
        <taxon>Metamonada</taxon>
        <taxon>Parabasalia</taxon>
        <taxon>Trichomonadida</taxon>
        <taxon>Trichomonadidae</taxon>
        <taxon>Trichomonas</taxon>
    </lineage>
</organism>
<dbReference type="InParanoid" id="A2DPM0"/>
<dbReference type="PANTHER" id="PTHR45661:SF3">
    <property type="entry name" value="IG-LIKE DOMAIN-CONTAINING PROTEIN"/>
    <property type="match status" value="1"/>
</dbReference>
<keyword evidence="2" id="KW-1185">Reference proteome</keyword>
<dbReference type="OrthoDB" id="1055097at2759"/>
<dbReference type="Pfam" id="PF13306">
    <property type="entry name" value="LRR_5"/>
    <property type="match status" value="5"/>
</dbReference>
<gene>
    <name evidence="1" type="ORF">TVAG_235010</name>
</gene>
<evidence type="ECO:0000313" key="2">
    <source>
        <dbReference type="Proteomes" id="UP000001542"/>
    </source>
</evidence>
<accession>A2DPM0</accession>
<dbReference type="PANTHER" id="PTHR45661">
    <property type="entry name" value="SURFACE ANTIGEN"/>
    <property type="match status" value="1"/>
</dbReference>
<dbReference type="InterPro" id="IPR053139">
    <property type="entry name" value="Surface_bspA-like"/>
</dbReference>
<dbReference type="InterPro" id="IPR032675">
    <property type="entry name" value="LRR_dom_sf"/>
</dbReference>
<dbReference type="Gene3D" id="3.80.10.10">
    <property type="entry name" value="Ribonuclease Inhibitor"/>
    <property type="match status" value="4"/>
</dbReference>
<sequence>MGDTGGGIYSDDFIYLTSTKENAETIVVNSKTRVIQSTQSVTAFQKCTNTLTTLSFGPNPLLETIQDYSFFQCKFLNNVDLSVCTKLIIIGKSVFERCSSLTSIKLPNSVTTLGDSIFYSTNIKNFDLPASVTVLPFQCFMGCKQLNSINIPQDSNLTEIKKWFIRQSSLKTFRIPAKVETFSDGVFEDSSIETIIVSSENPNYKIDNNFLIDTRSMYIYCCPAKSTGNIVIPNGVKGTYGSSFRFCTIDSVEFPSTLWAIFPYSFAGSTLKSVYIPDTISYIGDYAFEDCGKLNSIRLPSNINSISSYCFYGTNISHIDIPSNIKTLNTGCFLNCPNLRDVELPDGIEKLDGKIFDDGTNIHFSPNSRFYIDSQYLILDKENTTVTQYLGSNTNVNINIPPTITTIGSDAFKGKNLISSFVFTYDSALTQINSGAFSDCRSATFVNLPNTISSIGEMSFLNCNQLQSLVFTSSLKTLSASSFNGCKFLREVHIEDSKITSLPDSCFMNCNSLSSIRIPNTVTEINSLCFYLCTSLSKVEFGTLIKSIGQSSFQQCNLAKVDMHMCKLLINISDYAFYNNTNLDIVVLPDNIERFGAYSFSRTSLTNMTIPTHLVNLGPYSFSECQQLDSLTIPSDSSLTTSGIGIGSFKNCFRISSISCESERFSVFSGALFNKQQTSLILFPPASTISFFSLPPTTQIISEGAFMSCFNLVSIFIPSNSLTLISNNAFEGCSSLSWINIPICVSDIGEDVFIGCTSLRCGLEIENKNREFLKNIVDVSKLDPQCLHDCASVFTCKANIHHVDIGLIQPFIVMLI</sequence>
<dbReference type="VEuPathDB" id="TrichDB:TVAGG3_0935350"/>
<dbReference type="Proteomes" id="UP000001542">
    <property type="component" value="Unassembled WGS sequence"/>
</dbReference>
<dbReference type="AlphaFoldDB" id="A2DPM0"/>
<dbReference type="SMR" id="A2DPM0"/>
<reference evidence="1" key="2">
    <citation type="journal article" date="2007" name="Science">
        <title>Draft genome sequence of the sexually transmitted pathogen Trichomonas vaginalis.</title>
        <authorList>
            <person name="Carlton J.M."/>
            <person name="Hirt R.P."/>
            <person name="Silva J.C."/>
            <person name="Delcher A.L."/>
            <person name="Schatz M."/>
            <person name="Zhao Q."/>
            <person name="Wortman J.R."/>
            <person name="Bidwell S.L."/>
            <person name="Alsmark U.C.M."/>
            <person name="Besteiro S."/>
            <person name="Sicheritz-Ponten T."/>
            <person name="Noel C.J."/>
            <person name="Dacks J.B."/>
            <person name="Foster P.G."/>
            <person name="Simillion C."/>
            <person name="Van de Peer Y."/>
            <person name="Miranda-Saavedra D."/>
            <person name="Barton G.J."/>
            <person name="Westrop G.D."/>
            <person name="Mueller S."/>
            <person name="Dessi D."/>
            <person name="Fiori P.L."/>
            <person name="Ren Q."/>
            <person name="Paulsen I."/>
            <person name="Zhang H."/>
            <person name="Bastida-Corcuera F.D."/>
            <person name="Simoes-Barbosa A."/>
            <person name="Brown M.T."/>
            <person name="Hayes R.D."/>
            <person name="Mukherjee M."/>
            <person name="Okumura C.Y."/>
            <person name="Schneider R."/>
            <person name="Smith A.J."/>
            <person name="Vanacova S."/>
            <person name="Villalvazo M."/>
            <person name="Haas B.J."/>
            <person name="Pertea M."/>
            <person name="Feldblyum T.V."/>
            <person name="Utterback T.R."/>
            <person name="Shu C.L."/>
            <person name="Osoegawa K."/>
            <person name="de Jong P.J."/>
            <person name="Hrdy I."/>
            <person name="Horvathova L."/>
            <person name="Zubacova Z."/>
            <person name="Dolezal P."/>
            <person name="Malik S.B."/>
            <person name="Logsdon J.M. Jr."/>
            <person name="Henze K."/>
            <person name="Gupta A."/>
            <person name="Wang C.C."/>
            <person name="Dunne R.L."/>
            <person name="Upcroft J.A."/>
            <person name="Upcroft P."/>
            <person name="White O."/>
            <person name="Salzberg S.L."/>
            <person name="Tang P."/>
            <person name="Chiu C.-H."/>
            <person name="Lee Y.-S."/>
            <person name="Embley T.M."/>
            <person name="Coombs G.H."/>
            <person name="Mottram J.C."/>
            <person name="Tachezy J."/>
            <person name="Fraser-Liggett C.M."/>
            <person name="Johnson P.J."/>
        </authorList>
    </citation>
    <scope>NUCLEOTIDE SEQUENCE [LARGE SCALE GENOMIC DNA]</scope>
    <source>
        <strain evidence="1">G3</strain>
    </source>
</reference>
<evidence type="ECO:0000313" key="1">
    <source>
        <dbReference type="EMBL" id="EAY17620.1"/>
    </source>
</evidence>
<name>A2DPM0_TRIV3</name>
<proteinExistence type="predicted"/>
<dbReference type="STRING" id="5722.A2DPM0"/>
<dbReference type="InterPro" id="IPR026906">
    <property type="entry name" value="LRR_5"/>
</dbReference>
<dbReference type="KEGG" id="tva:4775621"/>
<dbReference type="EMBL" id="DS113228">
    <property type="protein sequence ID" value="EAY17620.1"/>
    <property type="molecule type" value="Genomic_DNA"/>
</dbReference>
<reference evidence="1" key="1">
    <citation type="submission" date="2006-10" db="EMBL/GenBank/DDBJ databases">
        <authorList>
            <person name="Amadeo P."/>
            <person name="Zhao Q."/>
            <person name="Wortman J."/>
            <person name="Fraser-Liggett C."/>
            <person name="Carlton J."/>
        </authorList>
    </citation>
    <scope>NUCLEOTIDE SEQUENCE</scope>
    <source>
        <strain evidence="1">G3</strain>
    </source>
</reference>